<dbReference type="InterPro" id="IPR030511">
    <property type="entry name" value="TTC26"/>
</dbReference>
<feature type="region of interest" description="Disordered" evidence="10">
    <location>
        <begin position="1024"/>
        <end position="1046"/>
    </location>
</feature>
<keyword evidence="7" id="KW-0802">TPR repeat</keyword>
<dbReference type="FunFam" id="1.25.40.10:FF:000588">
    <property type="entry name" value="Intraflagellar transport protein 56"/>
    <property type="match status" value="1"/>
</dbReference>
<comment type="similarity">
    <text evidence="3">Belongs to the ubinuclein family.</text>
</comment>
<evidence type="ECO:0000256" key="7">
    <source>
        <dbReference type="ARBA" id="ARBA00022803"/>
    </source>
</evidence>
<evidence type="ECO:0000256" key="3">
    <source>
        <dbReference type="ARBA" id="ARBA00009911"/>
    </source>
</evidence>
<dbReference type="GO" id="GO:0035720">
    <property type="term" value="P:intraciliary anterograde transport"/>
    <property type="evidence" value="ECO:0007669"/>
    <property type="project" value="TreeGrafter"/>
</dbReference>
<evidence type="ECO:0000256" key="8">
    <source>
        <dbReference type="ARBA" id="ARBA00023273"/>
    </source>
</evidence>
<evidence type="ECO:0000256" key="4">
    <source>
        <dbReference type="ARBA" id="ARBA00019387"/>
    </source>
</evidence>
<feature type="region of interest" description="Disordered" evidence="10">
    <location>
        <begin position="1184"/>
        <end position="1231"/>
    </location>
</feature>
<evidence type="ECO:0000259" key="11">
    <source>
        <dbReference type="Pfam" id="PF08729"/>
    </source>
</evidence>
<feature type="region of interest" description="Disordered" evidence="10">
    <location>
        <begin position="582"/>
        <end position="602"/>
    </location>
</feature>
<dbReference type="Proteomes" id="UP000438429">
    <property type="component" value="Unassembled WGS sequence"/>
</dbReference>
<feature type="compositionally biased region" description="Pro residues" evidence="10">
    <location>
        <begin position="1193"/>
        <end position="1210"/>
    </location>
</feature>
<feature type="compositionally biased region" description="Low complexity" evidence="10">
    <location>
        <begin position="1483"/>
        <end position="1498"/>
    </location>
</feature>
<feature type="compositionally biased region" description="Low complexity" evidence="10">
    <location>
        <begin position="1371"/>
        <end position="1407"/>
    </location>
</feature>
<feature type="compositionally biased region" description="Basic and acidic residues" evidence="10">
    <location>
        <begin position="688"/>
        <end position="701"/>
    </location>
</feature>
<accession>A0A6A4T5V1</accession>
<protein>
    <recommendedName>
        <fullName evidence="4">Intraflagellar transport protein 56</fullName>
    </recommendedName>
    <alternativeName>
        <fullName evidence="9">Tetratricopeptide repeat protein 26</fullName>
    </alternativeName>
</protein>
<organism evidence="13 14">
    <name type="scientific">Scophthalmus maximus</name>
    <name type="common">Turbot</name>
    <name type="synonym">Psetta maxima</name>
    <dbReference type="NCBI Taxonomy" id="52904"/>
    <lineage>
        <taxon>Eukaryota</taxon>
        <taxon>Metazoa</taxon>
        <taxon>Chordata</taxon>
        <taxon>Craniata</taxon>
        <taxon>Vertebrata</taxon>
        <taxon>Euteleostomi</taxon>
        <taxon>Actinopterygii</taxon>
        <taxon>Neopterygii</taxon>
        <taxon>Teleostei</taxon>
        <taxon>Neoteleostei</taxon>
        <taxon>Acanthomorphata</taxon>
        <taxon>Carangaria</taxon>
        <taxon>Pleuronectiformes</taxon>
        <taxon>Pleuronectoidei</taxon>
        <taxon>Scophthalmidae</taxon>
        <taxon>Scophthalmus</taxon>
    </lineage>
</organism>
<feature type="compositionally biased region" description="Low complexity" evidence="10">
    <location>
        <begin position="1216"/>
        <end position="1229"/>
    </location>
</feature>
<evidence type="ECO:0000256" key="10">
    <source>
        <dbReference type="SAM" id="MobiDB-lite"/>
    </source>
</evidence>
<keyword evidence="5" id="KW-0597">Phosphoprotein</keyword>
<comment type="similarity">
    <text evidence="2">Belongs to the IFT56 family.</text>
</comment>
<dbReference type="GO" id="GO:0120170">
    <property type="term" value="F:intraciliary transport particle B binding"/>
    <property type="evidence" value="ECO:0007669"/>
    <property type="project" value="TreeGrafter"/>
</dbReference>
<dbReference type="Pfam" id="PF14075">
    <property type="entry name" value="UBN_AB"/>
    <property type="match status" value="1"/>
</dbReference>
<feature type="compositionally biased region" description="Polar residues" evidence="10">
    <location>
        <begin position="582"/>
        <end position="594"/>
    </location>
</feature>
<dbReference type="InterPro" id="IPR014840">
    <property type="entry name" value="HRD"/>
</dbReference>
<keyword evidence="6" id="KW-0677">Repeat</keyword>
<feature type="region of interest" description="Disordered" evidence="10">
    <location>
        <begin position="1307"/>
        <end position="1351"/>
    </location>
</feature>
<dbReference type="FunFam" id="1.25.40.10:FF:000271">
    <property type="entry name" value="Tetratricopeptide repeat domain 26"/>
    <property type="match status" value="1"/>
</dbReference>
<feature type="compositionally biased region" description="Basic and acidic residues" evidence="10">
    <location>
        <begin position="708"/>
        <end position="717"/>
    </location>
</feature>
<evidence type="ECO:0000256" key="9">
    <source>
        <dbReference type="ARBA" id="ARBA00032501"/>
    </source>
</evidence>
<dbReference type="InterPro" id="IPR026947">
    <property type="entry name" value="UBN_middle_dom"/>
</dbReference>
<dbReference type="SUPFAM" id="SSF48452">
    <property type="entry name" value="TPR-like"/>
    <property type="match status" value="3"/>
</dbReference>
<sequence>MCHLQFQRSIGEKEEHADLWIGYCAFHLGDYKRAMEEYKSLTEQPECPADVWVHLACALFFLGLYKEAEEAASKAPVSPLQNRLLFHLAHKFNDEKKLMGFHQNLEDVTQDQLSLASIHYMRSHYQEAIDIYKRLLQNRDLLALKVYVALCYYKLDYYDVSQEVLAVYLQSIPDSTIALNLKACNHFRLYNGKAAEAELKNLIDISSCSFEFAKELIRHNLVVFRGGEGALQVLPPLIDVIPEARLNLVIYYLRQDDVQEAYNLIQDLAPSTPQEYILKGVVNAALGQEIVSRDHLKIAQQFFQLVGCSASECDTIPGRQCMASCFFLLRQFEDVLIYLNSVKGYFYNDDTFNFNFAQAKAALGHYKEAEEVFLLIQSEKMKNDYVYLSWLARCYIMNQRGHLAWELYLKMGTSSDSFSLLQLIANDCYKMGQFYYAAKAFDALEKLDPESNYWEGKRGACVGIFQLILANKESKLRMHEAAVETTFPRPSHRLDFKSYAGAAAESRKRRLEDEADFSVGGAAEVEAATGAGGAAGNGKTGDGDTAAAENRATMRLNLPLAEPDDRSSAEFNYGELVQNLQAKNKPPSVTSAHNPNDPFDDDEKERLHVEALAKKFENKYGNSGKKKRKDRMQDLIDIGFGYDETDPFIDNSEAYDELVPASLTTKLGGFYINTGTLQFRAASDSEGEQDKKPNDDKEQVIKKRKKKEVNNLEEKNPKKNRVPKQGVSAHTLHRPEKKKRKKLMKDSLYLAAMLRRFTREKEDMRKRNPNMAHMALAAGVANKPHSANSTNHLLASNSAHTQGNAATNDLSLADLTSDPAVMSLLGSANEKELQDLLGDLDFSLSDADPQHAMVAARENGILGVGLPSSKAAAAAAAAAAGGGGGGQGRGPGPSSGLFSPPPLPNGLPAPLIKRIEDLRVASRQFDQEGRKKFFTLDMNNILLDIELQVQEQPPEARSGIYSHMEAFVPCNKEALLKRLKKLSLNIQDDRLRAPLLQLKLAVCSVMPEQIARYNMDCMAKVAKQQSEEGDKNGSEEEDEEKPGKRVMGPRKKFVWDDKLRNLLCSLVRVKLSCYDMENQCSLILFKESLAIHSHLTGNLVKRRMVPGPKAKAKEPLWIHKPHLTMTSTPSLPTSTSAVTSNRQPLSSSSPSEPICLSDSLDEDLTAPSLDSISHALALLSNASRGLGPSDSPLSPPPLQMPTSSPPPVTPHYPAASQLSSSITSTTQHHSLSKVETTPLAVLSAGNLPTTITILPTSSSSSAAVSSMARVQASGLSVASRTANGPYGPIKVSTIVGQTQNQRHITMATPNHRPSLMIGGSGKMHPHPSPSPPKQRPPPTASPLLPPHQKGFVSPLGILGNMGALPGLAKSSAKASGISSNGSAVSSSITPCSSPSSQSRSNSTSHPSLQTFCPPSLVTSSPSHTSHTSHSSQSKAHTHHHHHHQSNFITPMQATLTKSSHSSNSSPIIKLTPRPPAPTPPPSSSSSPSPSSSPSHPLSHQMIPSQQQQHQYSPKTFRPPFSVSSSGQLKQTQGICSFAGGQKHQSTTINSSIINSNHKGLVSVVRSHSVKTTPSSSPSVSANNGQRQRVMGGANPGSKAGNGWAASGTLASSSTTSRLSQVTAGSALLGSPSTLPLGFGMLGGLVPVSLPFQFPSLLNFSPPGATGVAGMGSAPSSNSGYPLAQSDLIANKGQVDPQATQVVAQSSARFYLFVSFAEEKAHEKVMFTEQQQSVTPELIGIIIIIDIQLPTKRIPVQRIVSQNNFNTCLRVVTGKRIKLGPAAAEALLLL</sequence>
<dbReference type="GO" id="GO:0030992">
    <property type="term" value="C:intraciliary transport particle B"/>
    <property type="evidence" value="ECO:0007669"/>
    <property type="project" value="TreeGrafter"/>
</dbReference>
<feature type="compositionally biased region" description="Polar residues" evidence="10">
    <location>
        <begin position="1446"/>
        <end position="1457"/>
    </location>
</feature>
<evidence type="ECO:0000256" key="6">
    <source>
        <dbReference type="ARBA" id="ARBA00022737"/>
    </source>
</evidence>
<evidence type="ECO:0000256" key="2">
    <source>
        <dbReference type="ARBA" id="ARBA00007834"/>
    </source>
</evidence>
<feature type="compositionally biased region" description="Gly residues" evidence="10">
    <location>
        <begin position="880"/>
        <end position="893"/>
    </location>
</feature>
<dbReference type="Pfam" id="PF08729">
    <property type="entry name" value="HUN"/>
    <property type="match status" value="1"/>
</dbReference>
<comment type="caution">
    <text evidence="13">The sequence shown here is derived from an EMBL/GenBank/DDBJ whole genome shotgun (WGS) entry which is preliminary data.</text>
</comment>
<feature type="region of interest" description="Disordered" evidence="10">
    <location>
        <begin position="1566"/>
        <end position="1609"/>
    </location>
</feature>
<dbReference type="GO" id="GO:0036064">
    <property type="term" value="C:ciliary basal body"/>
    <property type="evidence" value="ECO:0007669"/>
    <property type="project" value="TreeGrafter"/>
</dbReference>
<dbReference type="Gene3D" id="1.25.40.10">
    <property type="entry name" value="Tetratricopeptide repeat domain"/>
    <property type="match status" value="3"/>
</dbReference>
<feature type="region of interest" description="Disordered" evidence="10">
    <location>
        <begin position="1371"/>
        <end position="1527"/>
    </location>
</feature>
<feature type="region of interest" description="Disordered" evidence="10">
    <location>
        <begin position="1121"/>
        <end position="1158"/>
    </location>
</feature>
<feature type="compositionally biased region" description="Basic residues" evidence="10">
    <location>
        <begin position="731"/>
        <end position="743"/>
    </location>
</feature>
<reference evidence="13 14" key="1">
    <citation type="submission" date="2019-06" db="EMBL/GenBank/DDBJ databases">
        <title>Draft genomes of female and male turbot (Scophthalmus maximus).</title>
        <authorList>
            <person name="Xu H."/>
            <person name="Xu X.-W."/>
            <person name="Shao C."/>
            <person name="Chen S."/>
        </authorList>
    </citation>
    <scope>NUCLEOTIDE SEQUENCE [LARGE SCALE GENOMIC DNA]</scope>
    <source>
        <strain evidence="13">Ysfricsl-2016a</strain>
        <tissue evidence="13">Blood</tissue>
    </source>
</reference>
<evidence type="ECO:0000256" key="5">
    <source>
        <dbReference type="ARBA" id="ARBA00022553"/>
    </source>
</evidence>
<feature type="compositionally biased region" description="Low complexity" evidence="10">
    <location>
        <begin position="1418"/>
        <end position="1434"/>
    </location>
</feature>
<dbReference type="PANTHER" id="PTHR14781:SF0">
    <property type="entry name" value="INTRAFLAGELLAR TRANSPORT PROTEIN 56"/>
    <property type="match status" value="1"/>
</dbReference>
<keyword evidence="8" id="KW-0966">Cell projection</keyword>
<feature type="compositionally biased region" description="Basic and acidic residues" evidence="10">
    <location>
        <begin position="1025"/>
        <end position="1034"/>
    </location>
</feature>
<dbReference type="GO" id="GO:0097546">
    <property type="term" value="C:ciliary base"/>
    <property type="evidence" value="ECO:0007669"/>
    <property type="project" value="TreeGrafter"/>
</dbReference>
<comment type="subcellular location">
    <subcellularLocation>
        <location evidence="1">Cell projection</location>
        <location evidence="1">Cilium</location>
    </subcellularLocation>
</comment>
<dbReference type="EMBL" id="VEVO01000009">
    <property type="protein sequence ID" value="KAF0037582.1"/>
    <property type="molecule type" value="Genomic_DNA"/>
</dbReference>
<dbReference type="InterPro" id="IPR011990">
    <property type="entry name" value="TPR-like_helical_dom_sf"/>
</dbReference>
<evidence type="ECO:0000259" key="12">
    <source>
        <dbReference type="Pfam" id="PF14075"/>
    </source>
</evidence>
<feature type="compositionally biased region" description="Low complexity" evidence="10">
    <location>
        <begin position="1123"/>
        <end position="1158"/>
    </location>
</feature>
<evidence type="ECO:0000313" key="13">
    <source>
        <dbReference type="EMBL" id="KAF0037582.1"/>
    </source>
</evidence>
<dbReference type="PANTHER" id="PTHR14781">
    <property type="entry name" value="INTRAFLAGELLAR TRANSPORT PROTEIN 56"/>
    <property type="match status" value="1"/>
</dbReference>
<proteinExistence type="inferred from homology"/>
<dbReference type="GO" id="GO:0035735">
    <property type="term" value="P:intraciliary transport involved in cilium assembly"/>
    <property type="evidence" value="ECO:0007669"/>
    <property type="project" value="TreeGrafter"/>
</dbReference>
<name>A0A6A4T5V1_SCOMX</name>
<feature type="domain" description="Ubinuclein middle" evidence="12">
    <location>
        <begin position="903"/>
        <end position="1079"/>
    </location>
</feature>
<evidence type="ECO:0000256" key="1">
    <source>
        <dbReference type="ARBA" id="ARBA00004138"/>
    </source>
</evidence>
<feature type="compositionally biased region" description="Basic residues" evidence="10">
    <location>
        <begin position="1435"/>
        <end position="1444"/>
    </location>
</feature>
<evidence type="ECO:0000313" key="14">
    <source>
        <dbReference type="Proteomes" id="UP000438429"/>
    </source>
</evidence>
<feature type="domain" description="Hpc2-related" evidence="11">
    <location>
        <begin position="627"/>
        <end position="678"/>
    </location>
</feature>
<feature type="compositionally biased region" description="Pro residues" evidence="10">
    <location>
        <begin position="1326"/>
        <end position="1345"/>
    </location>
</feature>
<feature type="compositionally biased region" description="Low complexity" evidence="10">
    <location>
        <begin position="1569"/>
        <end position="1580"/>
    </location>
</feature>
<feature type="region of interest" description="Disordered" evidence="10">
    <location>
        <begin position="879"/>
        <end position="903"/>
    </location>
</feature>
<feature type="compositionally biased region" description="Pro residues" evidence="10">
    <location>
        <begin position="1472"/>
        <end position="1482"/>
    </location>
</feature>
<gene>
    <name evidence="13" type="ORF">F2P81_010456</name>
</gene>
<feature type="region of interest" description="Disordered" evidence="10">
    <location>
        <begin position="682"/>
        <end position="744"/>
    </location>
</feature>